<keyword evidence="3" id="KW-1133">Transmembrane helix</keyword>
<dbReference type="SUPFAM" id="SSF57701">
    <property type="entry name" value="Zn2/Cys6 DNA-binding domain"/>
    <property type="match status" value="1"/>
</dbReference>
<dbReference type="GO" id="GO:0000981">
    <property type="term" value="F:DNA-binding transcription factor activity, RNA polymerase II-specific"/>
    <property type="evidence" value="ECO:0007669"/>
    <property type="project" value="InterPro"/>
</dbReference>
<dbReference type="GO" id="GO:0008270">
    <property type="term" value="F:zinc ion binding"/>
    <property type="evidence" value="ECO:0007669"/>
    <property type="project" value="InterPro"/>
</dbReference>
<keyword evidence="3" id="KW-0812">Transmembrane</keyword>
<protein>
    <recommendedName>
        <fullName evidence="4">Zn(2)-C6 fungal-type domain-containing protein</fullName>
    </recommendedName>
</protein>
<feature type="compositionally biased region" description="Low complexity" evidence="2">
    <location>
        <begin position="67"/>
        <end position="84"/>
    </location>
</feature>
<organism evidence="5 6">
    <name type="scientific">Gomphillus americanus</name>
    <dbReference type="NCBI Taxonomy" id="1940652"/>
    <lineage>
        <taxon>Eukaryota</taxon>
        <taxon>Fungi</taxon>
        <taxon>Dikarya</taxon>
        <taxon>Ascomycota</taxon>
        <taxon>Pezizomycotina</taxon>
        <taxon>Lecanoromycetes</taxon>
        <taxon>OSLEUM clade</taxon>
        <taxon>Ostropomycetidae</taxon>
        <taxon>Ostropales</taxon>
        <taxon>Graphidaceae</taxon>
        <taxon>Gomphilloideae</taxon>
        <taxon>Gomphillus</taxon>
    </lineage>
</organism>
<keyword evidence="6" id="KW-1185">Reference proteome</keyword>
<keyword evidence="3" id="KW-0472">Membrane</keyword>
<keyword evidence="1" id="KW-0539">Nucleus</keyword>
<dbReference type="InterPro" id="IPR036864">
    <property type="entry name" value="Zn2-C6_fun-type_DNA-bd_sf"/>
</dbReference>
<dbReference type="OrthoDB" id="3525185at2759"/>
<dbReference type="Pfam" id="PF11951">
    <property type="entry name" value="Fungal_trans_2"/>
    <property type="match status" value="1"/>
</dbReference>
<dbReference type="PROSITE" id="PS50048">
    <property type="entry name" value="ZN2_CY6_FUNGAL_2"/>
    <property type="match status" value="1"/>
</dbReference>
<feature type="transmembrane region" description="Helical" evidence="3">
    <location>
        <begin position="213"/>
        <end position="236"/>
    </location>
</feature>
<feature type="region of interest" description="Disordered" evidence="2">
    <location>
        <begin position="62"/>
        <end position="91"/>
    </location>
</feature>
<dbReference type="Gene3D" id="4.10.240.10">
    <property type="entry name" value="Zn(2)-C6 fungal-type DNA-binding domain"/>
    <property type="match status" value="1"/>
</dbReference>
<proteinExistence type="predicted"/>
<dbReference type="InterPro" id="IPR053178">
    <property type="entry name" value="Osmoadaptation_assoc"/>
</dbReference>
<dbReference type="Pfam" id="PF00172">
    <property type="entry name" value="Zn_clus"/>
    <property type="match status" value="1"/>
</dbReference>
<dbReference type="PANTHER" id="PTHR38111">
    <property type="entry name" value="ZN(2)-C6 FUNGAL-TYPE DOMAIN-CONTAINING PROTEIN-RELATED"/>
    <property type="match status" value="1"/>
</dbReference>
<dbReference type="InterPro" id="IPR001138">
    <property type="entry name" value="Zn2Cys6_DnaBD"/>
</dbReference>
<evidence type="ECO:0000313" key="6">
    <source>
        <dbReference type="Proteomes" id="UP000664169"/>
    </source>
</evidence>
<evidence type="ECO:0000256" key="1">
    <source>
        <dbReference type="ARBA" id="ARBA00023242"/>
    </source>
</evidence>
<dbReference type="PANTHER" id="PTHR38111:SF2">
    <property type="entry name" value="FINGER DOMAIN PROTEIN, PUTATIVE (AFU_ORTHOLOGUE AFUA_1G01560)-RELATED"/>
    <property type="match status" value="1"/>
</dbReference>
<dbReference type="EMBL" id="CAJPDQ010000006">
    <property type="protein sequence ID" value="CAF9911157.1"/>
    <property type="molecule type" value="Genomic_DNA"/>
</dbReference>
<evidence type="ECO:0000256" key="2">
    <source>
        <dbReference type="SAM" id="MobiDB-lite"/>
    </source>
</evidence>
<dbReference type="CDD" id="cd00067">
    <property type="entry name" value="GAL4"/>
    <property type="match status" value="1"/>
</dbReference>
<dbReference type="AlphaFoldDB" id="A0A8H3ES15"/>
<reference evidence="5" key="1">
    <citation type="submission" date="2021-03" db="EMBL/GenBank/DDBJ databases">
        <authorList>
            <person name="Tagirdzhanova G."/>
        </authorList>
    </citation>
    <scope>NUCLEOTIDE SEQUENCE</scope>
</reference>
<name>A0A8H3ES15_9LECA</name>
<comment type="caution">
    <text evidence="5">The sequence shown here is derived from an EMBL/GenBank/DDBJ whole genome shotgun (WGS) entry which is preliminary data.</text>
</comment>
<accession>A0A8H3ES15</accession>
<feature type="domain" description="Zn(2)-C6 fungal-type" evidence="4">
    <location>
        <begin position="10"/>
        <end position="38"/>
    </location>
</feature>
<dbReference type="Proteomes" id="UP000664169">
    <property type="component" value="Unassembled WGS sequence"/>
</dbReference>
<evidence type="ECO:0000256" key="3">
    <source>
        <dbReference type="SAM" id="Phobius"/>
    </source>
</evidence>
<dbReference type="PROSITE" id="PS00463">
    <property type="entry name" value="ZN2_CY6_FUNGAL_1"/>
    <property type="match status" value="1"/>
</dbReference>
<gene>
    <name evidence="5" type="ORF">GOMPHAMPRED_007328</name>
</gene>
<dbReference type="InterPro" id="IPR021858">
    <property type="entry name" value="Fun_TF"/>
</dbReference>
<evidence type="ECO:0000313" key="5">
    <source>
        <dbReference type="EMBL" id="CAF9911157.1"/>
    </source>
</evidence>
<dbReference type="SMART" id="SM00066">
    <property type="entry name" value="GAL4"/>
    <property type="match status" value="1"/>
</dbReference>
<evidence type="ECO:0000259" key="4">
    <source>
        <dbReference type="PROSITE" id="PS50048"/>
    </source>
</evidence>
<sequence>MVGVAGRSRGCKTCRRRRVKCDEQHPTCKRCEKAGYTCEGYQDRNFIIFDNTIKHENAIQSYKTSPKHSSTNSASSATISDTNSESARDFNSVTPQSVSADLVKLVNHGSPGICDPRQEAPCLDRGELYSMFMWKYFYRGAEARIKLFQIPGADLNVRSSLAYMSSQALRTSFFGFKTGSQDIMIEGQRLYGSALLHLNYALSHRSPKNDCDVLAAIVMLCLFEFLMPASITGWISHALGLGGMFKVLGPELCSQYPYHTYFEVCRLLIIYAHLILRLDSFLADKKWLTIPWLTRVEGKTRMEEISDVLTQLCRVQCYWDDVVKQREQSKRDKFQQRYQKQLAVCFRELQNWASQHRETLEAKRTIMPYQELRGSILEDKEKSKSKPARSDLIQNIYNYPNLETANLLCLYHGIYILLTIMVHNPPPPTFVGLYPPPSPPPPADSPMYTAFLHSGLEIAKSTDFHLLEAHDSAGSFHLVFPMRMCARAFEEIRMKVEERWANGVLTSIARGSNRQWAFAGQIVRENGKDVHQFRR</sequence>